<reference evidence="1 2" key="1">
    <citation type="journal article" date="2018" name="Front. Plant Sci.">
        <title>Red Clover (Trifolium pratense) and Zigzag Clover (T. medium) - A Picture of Genomic Similarities and Differences.</title>
        <authorList>
            <person name="Dluhosova J."/>
            <person name="Istvanek J."/>
            <person name="Nedelnik J."/>
            <person name="Repkova J."/>
        </authorList>
    </citation>
    <scope>NUCLEOTIDE SEQUENCE [LARGE SCALE GENOMIC DNA]</scope>
    <source>
        <strain evidence="2">cv. 10/8</strain>
        <tissue evidence="1">Leaf</tissue>
    </source>
</reference>
<accession>A0A392VLK8</accession>
<name>A0A392VLK8_9FABA</name>
<organism evidence="1 2">
    <name type="scientific">Trifolium medium</name>
    <dbReference type="NCBI Taxonomy" id="97028"/>
    <lineage>
        <taxon>Eukaryota</taxon>
        <taxon>Viridiplantae</taxon>
        <taxon>Streptophyta</taxon>
        <taxon>Embryophyta</taxon>
        <taxon>Tracheophyta</taxon>
        <taxon>Spermatophyta</taxon>
        <taxon>Magnoliopsida</taxon>
        <taxon>eudicotyledons</taxon>
        <taxon>Gunneridae</taxon>
        <taxon>Pentapetalae</taxon>
        <taxon>rosids</taxon>
        <taxon>fabids</taxon>
        <taxon>Fabales</taxon>
        <taxon>Fabaceae</taxon>
        <taxon>Papilionoideae</taxon>
        <taxon>50 kb inversion clade</taxon>
        <taxon>NPAAA clade</taxon>
        <taxon>Hologalegina</taxon>
        <taxon>IRL clade</taxon>
        <taxon>Trifolieae</taxon>
        <taxon>Trifolium</taxon>
    </lineage>
</organism>
<keyword evidence="2" id="KW-1185">Reference proteome</keyword>
<comment type="caution">
    <text evidence="1">The sequence shown here is derived from an EMBL/GenBank/DDBJ whole genome shotgun (WGS) entry which is preliminary data.</text>
</comment>
<feature type="non-terminal residue" evidence="1">
    <location>
        <position position="61"/>
    </location>
</feature>
<dbReference type="EMBL" id="LXQA011162478">
    <property type="protein sequence ID" value="MCI87290.1"/>
    <property type="molecule type" value="Genomic_DNA"/>
</dbReference>
<sequence length="61" mass="7101">MSAEYRKVFVRGCCVDFSPTGINQYLERSIEEVANLEVTDNEVYKTITGNMVKKWPRKDKL</sequence>
<dbReference type="Proteomes" id="UP000265520">
    <property type="component" value="Unassembled WGS sequence"/>
</dbReference>
<evidence type="ECO:0000313" key="2">
    <source>
        <dbReference type="Proteomes" id="UP000265520"/>
    </source>
</evidence>
<dbReference type="AlphaFoldDB" id="A0A392VLK8"/>
<proteinExistence type="predicted"/>
<evidence type="ECO:0000313" key="1">
    <source>
        <dbReference type="EMBL" id="MCI87290.1"/>
    </source>
</evidence>
<protein>
    <submittedName>
        <fullName evidence="1">Envelope-like protein</fullName>
    </submittedName>
</protein>